<keyword evidence="1" id="KW-0969">Cilium</keyword>
<evidence type="ECO:0000313" key="1">
    <source>
        <dbReference type="EMBL" id="MFC3031842.1"/>
    </source>
</evidence>
<dbReference type="Gene3D" id="3.30.160.170">
    <property type="entry name" value="FlaG-like"/>
    <property type="match status" value="1"/>
</dbReference>
<keyword evidence="1" id="KW-0282">Flagellum</keyword>
<dbReference type="PANTHER" id="PTHR37166:SF1">
    <property type="entry name" value="PROTEIN FLAG"/>
    <property type="match status" value="1"/>
</dbReference>
<dbReference type="InterPro" id="IPR035924">
    <property type="entry name" value="FlaG-like_sf"/>
</dbReference>
<keyword evidence="1" id="KW-0966">Cell projection</keyword>
<reference evidence="2" key="1">
    <citation type="journal article" date="2019" name="Int. J. Syst. Evol. Microbiol.">
        <title>The Global Catalogue of Microorganisms (GCM) 10K type strain sequencing project: providing services to taxonomists for standard genome sequencing and annotation.</title>
        <authorList>
            <consortium name="The Broad Institute Genomics Platform"/>
            <consortium name="The Broad Institute Genome Sequencing Center for Infectious Disease"/>
            <person name="Wu L."/>
            <person name="Ma J."/>
        </authorList>
    </citation>
    <scope>NUCLEOTIDE SEQUENCE [LARGE SCALE GENOMIC DNA]</scope>
    <source>
        <strain evidence="2">KCTC 42730</strain>
    </source>
</reference>
<dbReference type="EMBL" id="JBHRSD010000010">
    <property type="protein sequence ID" value="MFC3031842.1"/>
    <property type="molecule type" value="Genomic_DNA"/>
</dbReference>
<accession>A0ABV7CGY8</accession>
<dbReference type="InterPro" id="IPR005186">
    <property type="entry name" value="FlaG"/>
</dbReference>
<keyword evidence="2" id="KW-1185">Reference proteome</keyword>
<dbReference type="RefSeq" id="WP_377121486.1">
    <property type="nucleotide sequence ID" value="NZ_JBHRSD010000010.1"/>
</dbReference>
<name>A0ABV7CGY8_9GAMM</name>
<dbReference type="Pfam" id="PF03646">
    <property type="entry name" value="FlaG"/>
    <property type="match status" value="1"/>
</dbReference>
<gene>
    <name evidence="1" type="ORF">ACFOEE_04865</name>
</gene>
<evidence type="ECO:0000313" key="2">
    <source>
        <dbReference type="Proteomes" id="UP001595453"/>
    </source>
</evidence>
<dbReference type="SUPFAM" id="SSF160214">
    <property type="entry name" value="FlaG-like"/>
    <property type="match status" value="1"/>
</dbReference>
<organism evidence="1 2">
    <name type="scientific">Pseudoalteromonas fenneropenaei</name>
    <dbReference type="NCBI Taxonomy" id="1737459"/>
    <lineage>
        <taxon>Bacteria</taxon>
        <taxon>Pseudomonadati</taxon>
        <taxon>Pseudomonadota</taxon>
        <taxon>Gammaproteobacteria</taxon>
        <taxon>Alteromonadales</taxon>
        <taxon>Pseudoalteromonadaceae</taxon>
        <taxon>Pseudoalteromonas</taxon>
    </lineage>
</organism>
<dbReference type="Proteomes" id="UP001595453">
    <property type="component" value="Unassembled WGS sequence"/>
</dbReference>
<proteinExistence type="predicted"/>
<dbReference type="PANTHER" id="PTHR37166">
    <property type="entry name" value="PROTEIN FLAG"/>
    <property type="match status" value="1"/>
</dbReference>
<protein>
    <submittedName>
        <fullName evidence="1">Flagellar protein FlaG</fullName>
    </submittedName>
</protein>
<comment type="caution">
    <text evidence="1">The sequence shown here is derived from an EMBL/GenBank/DDBJ whole genome shotgun (WGS) entry which is preliminary data.</text>
</comment>
<sequence>MKEVAVTASHSPVELQLGQRDDRRSVTLRPIEVVEKATKYGAEEDEAKSKDALSDGTLIAEVKENLEKLNKYIPVTSTNLSFEFDESGDPPFIRVVDKENEEVIREIPSKEFREVAKALDELADKLSGKGLLFNQSA</sequence>